<dbReference type="OrthoDB" id="413455at2759"/>
<reference evidence="1" key="1">
    <citation type="submission" date="2021-02" db="EMBL/GenBank/DDBJ databases">
        <authorList>
            <person name="Dougan E. K."/>
            <person name="Rhodes N."/>
            <person name="Thang M."/>
            <person name="Chan C."/>
        </authorList>
    </citation>
    <scope>NUCLEOTIDE SEQUENCE</scope>
</reference>
<keyword evidence="2" id="KW-1185">Reference proteome</keyword>
<dbReference type="Proteomes" id="UP000649617">
    <property type="component" value="Unassembled WGS sequence"/>
</dbReference>
<dbReference type="Gene3D" id="2.60.120.650">
    <property type="entry name" value="Cupin"/>
    <property type="match status" value="1"/>
</dbReference>
<evidence type="ECO:0000313" key="2">
    <source>
        <dbReference type="Proteomes" id="UP000649617"/>
    </source>
</evidence>
<accession>A0A812Q9Z4</accession>
<organism evidence="1 2">
    <name type="scientific">Symbiodinium pilosum</name>
    <name type="common">Dinoflagellate</name>
    <dbReference type="NCBI Taxonomy" id="2952"/>
    <lineage>
        <taxon>Eukaryota</taxon>
        <taxon>Sar</taxon>
        <taxon>Alveolata</taxon>
        <taxon>Dinophyceae</taxon>
        <taxon>Suessiales</taxon>
        <taxon>Symbiodiniaceae</taxon>
        <taxon>Symbiodinium</taxon>
    </lineage>
</organism>
<dbReference type="EMBL" id="CAJNIZ010015558">
    <property type="protein sequence ID" value="CAE7374629.1"/>
    <property type="molecule type" value="Genomic_DNA"/>
</dbReference>
<proteinExistence type="predicted"/>
<sequence>MLRRAVEVADAYFPPDAGLSRRTLLSAMWQIFPQVQNAKSAAARTHFELQNFDEALAMASAVLQASSTADAQTNASLIQGAVQVVTGRGKAVSFDELSSPDAKCIACLNEIVGETVTDEGSGAPPTASRLEDSPLAGIVGLREDDIEISAPSRLVLRCTLGELAARGGVDEPWVRQALVAALQDFDTVQPTDPTLRPLVFRALTALAAVTNQKGDAITAEGLFHTALDHAGKYKIPGQRAQTWRSWVSEGFAKMLSEGRHAEQRKKEIEALQAEVGDSSLAVQRWALLYVPPPVLSGGLLVTQMLTFASLAQKPHVILEGSHALQNLHRDWKETSLVDTCIAGCVGRKRAWLAPDEVTPREGDSSRPALDLGWLRPLRGLPNEDAWQAMEAHAQNPNVCGGAMDITPGMFVFIPHGWWHALRPLDDVTVITGPSKLSHHYHTEEAGTT</sequence>
<dbReference type="AlphaFoldDB" id="A0A812Q9Z4"/>
<gene>
    <name evidence="1" type="ORF">SPIL2461_LOCUS9103</name>
</gene>
<evidence type="ECO:0000313" key="1">
    <source>
        <dbReference type="EMBL" id="CAE7374629.1"/>
    </source>
</evidence>
<comment type="caution">
    <text evidence="1">The sequence shown here is derived from an EMBL/GenBank/DDBJ whole genome shotgun (WGS) entry which is preliminary data.</text>
</comment>
<name>A0A812Q9Z4_SYMPI</name>
<protein>
    <submittedName>
        <fullName evidence="1">Uncharacterized protein</fullName>
    </submittedName>
</protein>